<protein>
    <submittedName>
        <fullName evidence="1">Uncharacterized protein</fullName>
    </submittedName>
</protein>
<gene>
    <name evidence="1" type="ORF">DGG96_19255</name>
</gene>
<accession>A0A317U0W4</accession>
<proteinExistence type="predicted"/>
<reference evidence="1 2" key="1">
    <citation type="submission" date="2018-05" db="EMBL/GenBank/DDBJ databases">
        <title>Legionella qingyii sp.nov., whole genome shotgun sequence.</title>
        <authorList>
            <person name="Wu H."/>
            <person name="Zhu Q."/>
            <person name="Hu C."/>
        </authorList>
    </citation>
    <scope>NUCLEOTIDE SEQUENCE [LARGE SCALE GENOMIC DNA]</scope>
    <source>
        <strain evidence="1 2">HEB18</strain>
    </source>
</reference>
<comment type="caution">
    <text evidence="1">The sequence shown here is derived from an EMBL/GenBank/DDBJ whole genome shotgun (WGS) entry which is preliminary data.</text>
</comment>
<name>A0A317U0W4_9GAMM</name>
<evidence type="ECO:0000313" key="2">
    <source>
        <dbReference type="Proteomes" id="UP000247152"/>
    </source>
</evidence>
<sequence length="67" mass="7645">MKVTVTYSMVVVTSSVSEINKIVVVIIFSLKEIGLEVSFMDEEGLCLFNFTERVEKEVQEIWSKRGV</sequence>
<dbReference type="AlphaFoldDB" id="A0A317U0W4"/>
<organism evidence="1 2">
    <name type="scientific">Legionella qingyii</name>
    <dbReference type="NCBI Taxonomy" id="2184757"/>
    <lineage>
        <taxon>Bacteria</taxon>
        <taxon>Pseudomonadati</taxon>
        <taxon>Pseudomonadota</taxon>
        <taxon>Gammaproteobacteria</taxon>
        <taxon>Legionellales</taxon>
        <taxon>Legionellaceae</taxon>
        <taxon>Legionella</taxon>
    </lineage>
</organism>
<dbReference type="Proteomes" id="UP000247152">
    <property type="component" value="Unassembled WGS sequence"/>
</dbReference>
<evidence type="ECO:0000313" key="1">
    <source>
        <dbReference type="EMBL" id="PWY54010.1"/>
    </source>
</evidence>
<dbReference type="EMBL" id="QHJG01000049">
    <property type="protein sequence ID" value="PWY54010.1"/>
    <property type="molecule type" value="Genomic_DNA"/>
</dbReference>